<dbReference type="PRINTS" id="PR00081">
    <property type="entry name" value="GDHRDH"/>
</dbReference>
<evidence type="ECO:0000256" key="4">
    <source>
        <dbReference type="RuleBase" id="RU000363"/>
    </source>
</evidence>
<feature type="compositionally biased region" description="Basic and acidic residues" evidence="5">
    <location>
        <begin position="337"/>
        <end position="346"/>
    </location>
</feature>
<organism evidence="7 8">
    <name type="scientific">Funneliformis geosporum</name>
    <dbReference type="NCBI Taxonomy" id="1117311"/>
    <lineage>
        <taxon>Eukaryota</taxon>
        <taxon>Fungi</taxon>
        <taxon>Fungi incertae sedis</taxon>
        <taxon>Mucoromycota</taxon>
        <taxon>Glomeromycotina</taxon>
        <taxon>Glomeromycetes</taxon>
        <taxon>Glomerales</taxon>
        <taxon>Glomeraceae</taxon>
        <taxon>Funneliformis</taxon>
    </lineage>
</organism>
<feature type="transmembrane region" description="Helical" evidence="6">
    <location>
        <begin position="350"/>
        <end position="372"/>
    </location>
</feature>
<reference evidence="7" key="1">
    <citation type="submission" date="2022-08" db="EMBL/GenBank/DDBJ databases">
        <authorList>
            <person name="Kallberg Y."/>
            <person name="Tangrot J."/>
            <person name="Rosling A."/>
        </authorList>
    </citation>
    <scope>NUCLEOTIDE SEQUENCE</scope>
    <source>
        <strain evidence="7">Wild A</strain>
    </source>
</reference>
<dbReference type="AlphaFoldDB" id="A0A9W4SVE1"/>
<dbReference type="PANTHER" id="PTHR24320:SF282">
    <property type="entry name" value="WW DOMAIN-CONTAINING OXIDOREDUCTASE"/>
    <property type="match status" value="1"/>
</dbReference>
<keyword evidence="6" id="KW-1133">Transmembrane helix</keyword>
<keyword evidence="6" id="KW-0472">Membrane</keyword>
<feature type="compositionally biased region" description="Polar residues" evidence="5">
    <location>
        <begin position="313"/>
        <end position="336"/>
    </location>
</feature>
<keyword evidence="3" id="KW-0560">Oxidoreductase</keyword>
<dbReference type="EMBL" id="CAMKVN010002639">
    <property type="protein sequence ID" value="CAI2181977.1"/>
    <property type="molecule type" value="Genomic_DNA"/>
</dbReference>
<keyword evidence="2" id="KW-0521">NADP</keyword>
<protein>
    <submittedName>
        <fullName evidence="7">12896_t:CDS:1</fullName>
    </submittedName>
</protein>
<name>A0A9W4SVE1_9GLOM</name>
<feature type="region of interest" description="Disordered" evidence="5">
    <location>
        <begin position="301"/>
        <end position="346"/>
    </location>
</feature>
<dbReference type="InterPro" id="IPR036291">
    <property type="entry name" value="NAD(P)-bd_dom_sf"/>
</dbReference>
<keyword evidence="8" id="KW-1185">Reference proteome</keyword>
<evidence type="ECO:0000256" key="5">
    <source>
        <dbReference type="SAM" id="MobiDB-lite"/>
    </source>
</evidence>
<evidence type="ECO:0000256" key="1">
    <source>
        <dbReference type="ARBA" id="ARBA00006484"/>
    </source>
</evidence>
<dbReference type="PANTHER" id="PTHR24320">
    <property type="entry name" value="RETINOL DEHYDROGENASE"/>
    <property type="match status" value="1"/>
</dbReference>
<comment type="similarity">
    <text evidence="1 4">Belongs to the short-chain dehydrogenases/reductases (SDR) family.</text>
</comment>
<sequence length="377" mass="41264">MFNKKHFIIENIPDLTGKVAIVTGGNTGIGYITARELSRKNAHVFIASRNKERGEGAVEKIKKETGNNQVEYLYLDLNNLKNVKKSAESFLSKDLPLHILINNAGIMATPWTLTEDGIQDQFGLFTMTLLAKIEASAPSRIVNVSSLAHNHAPAAGIEFDKINQEGAQSSWEHYGISKLANILFTESLSKRLEGKEVYVNSIHPGFVHTELSRGVVNVTIHTPQVKVYTGSSTTISWTLNGVQTVPITLGIMNNMQRPLIIDNNVILSLGKEDWVVTVPAGRYKFFITDGLAYNWSEEFNVESPPPNGKSPAGNPTPNGKSPESSRYQAETTNTPNKPDDDKGHSDMKGIIVGSTIGGIATIIAAVITVRCIRERNK</sequence>
<dbReference type="InterPro" id="IPR002347">
    <property type="entry name" value="SDR_fam"/>
</dbReference>
<proteinExistence type="inferred from homology"/>
<accession>A0A9W4SVE1</accession>
<dbReference type="OrthoDB" id="191139at2759"/>
<keyword evidence="6" id="KW-0812">Transmembrane</keyword>
<dbReference type="PRINTS" id="PR00080">
    <property type="entry name" value="SDRFAMILY"/>
</dbReference>
<comment type="caution">
    <text evidence="7">The sequence shown here is derived from an EMBL/GenBank/DDBJ whole genome shotgun (WGS) entry which is preliminary data.</text>
</comment>
<gene>
    <name evidence="7" type="ORF">FWILDA_LOCUS10352</name>
</gene>
<dbReference type="Gene3D" id="3.40.50.720">
    <property type="entry name" value="NAD(P)-binding Rossmann-like Domain"/>
    <property type="match status" value="1"/>
</dbReference>
<evidence type="ECO:0000256" key="3">
    <source>
        <dbReference type="ARBA" id="ARBA00023002"/>
    </source>
</evidence>
<evidence type="ECO:0000256" key="6">
    <source>
        <dbReference type="SAM" id="Phobius"/>
    </source>
</evidence>
<dbReference type="GO" id="GO:0016491">
    <property type="term" value="F:oxidoreductase activity"/>
    <property type="evidence" value="ECO:0007669"/>
    <property type="project" value="UniProtKB-KW"/>
</dbReference>
<evidence type="ECO:0000313" key="8">
    <source>
        <dbReference type="Proteomes" id="UP001153678"/>
    </source>
</evidence>
<dbReference type="Proteomes" id="UP001153678">
    <property type="component" value="Unassembled WGS sequence"/>
</dbReference>
<evidence type="ECO:0000313" key="7">
    <source>
        <dbReference type="EMBL" id="CAI2181977.1"/>
    </source>
</evidence>
<dbReference type="Pfam" id="PF00106">
    <property type="entry name" value="adh_short"/>
    <property type="match status" value="2"/>
</dbReference>
<dbReference type="SUPFAM" id="SSF51735">
    <property type="entry name" value="NAD(P)-binding Rossmann-fold domains"/>
    <property type="match status" value="1"/>
</dbReference>
<evidence type="ECO:0000256" key="2">
    <source>
        <dbReference type="ARBA" id="ARBA00022857"/>
    </source>
</evidence>